<sequence>MEQNHPYNPYPHHQQHQHHQLDSLNTSGASSNEVDDFPPHHNVVPSLGLFRENDKGKLAKPGSDMKAENELEKLELSQLVEKKDFEQARGSVVKQEAEFALQFDGSTGDAVRETASLPMNLGNLLEHLLVF</sequence>
<dbReference type="AlphaFoldDB" id="A0A448X818"/>
<keyword evidence="3" id="KW-1185">Reference proteome</keyword>
<dbReference type="EMBL" id="CAAALY010112258">
    <property type="protein sequence ID" value="VEL30427.1"/>
    <property type="molecule type" value="Genomic_DNA"/>
</dbReference>
<evidence type="ECO:0000313" key="2">
    <source>
        <dbReference type="EMBL" id="VEL30427.1"/>
    </source>
</evidence>
<name>A0A448X818_9PLAT</name>
<feature type="compositionally biased region" description="Low complexity" evidence="1">
    <location>
        <begin position="1"/>
        <end position="12"/>
    </location>
</feature>
<protein>
    <submittedName>
        <fullName evidence="2">Uncharacterized protein</fullName>
    </submittedName>
</protein>
<gene>
    <name evidence="2" type="ORF">PXEA_LOCUS23867</name>
</gene>
<proteinExistence type="predicted"/>
<evidence type="ECO:0000256" key="1">
    <source>
        <dbReference type="SAM" id="MobiDB-lite"/>
    </source>
</evidence>
<comment type="caution">
    <text evidence="2">The sequence shown here is derived from an EMBL/GenBank/DDBJ whole genome shotgun (WGS) entry which is preliminary data.</text>
</comment>
<accession>A0A448X818</accession>
<reference evidence="2" key="1">
    <citation type="submission" date="2018-11" db="EMBL/GenBank/DDBJ databases">
        <authorList>
            <consortium name="Pathogen Informatics"/>
        </authorList>
    </citation>
    <scope>NUCLEOTIDE SEQUENCE</scope>
</reference>
<feature type="compositionally biased region" description="Polar residues" evidence="1">
    <location>
        <begin position="22"/>
        <end position="32"/>
    </location>
</feature>
<feature type="compositionally biased region" description="Basic and acidic residues" evidence="1">
    <location>
        <begin position="51"/>
        <end position="66"/>
    </location>
</feature>
<evidence type="ECO:0000313" key="3">
    <source>
        <dbReference type="Proteomes" id="UP000784294"/>
    </source>
</evidence>
<dbReference type="Proteomes" id="UP000784294">
    <property type="component" value="Unassembled WGS sequence"/>
</dbReference>
<feature type="region of interest" description="Disordered" evidence="1">
    <location>
        <begin position="1"/>
        <end position="66"/>
    </location>
</feature>
<organism evidence="2 3">
    <name type="scientific">Protopolystoma xenopodis</name>
    <dbReference type="NCBI Taxonomy" id="117903"/>
    <lineage>
        <taxon>Eukaryota</taxon>
        <taxon>Metazoa</taxon>
        <taxon>Spiralia</taxon>
        <taxon>Lophotrochozoa</taxon>
        <taxon>Platyhelminthes</taxon>
        <taxon>Monogenea</taxon>
        <taxon>Polyopisthocotylea</taxon>
        <taxon>Polystomatidea</taxon>
        <taxon>Polystomatidae</taxon>
        <taxon>Protopolystoma</taxon>
    </lineage>
</organism>